<dbReference type="PROSITE" id="PS51462">
    <property type="entry name" value="NUDIX"/>
    <property type="match status" value="1"/>
</dbReference>
<dbReference type="EMBL" id="JBHSNW010000001">
    <property type="protein sequence ID" value="MFC5813894.1"/>
    <property type="molecule type" value="Genomic_DNA"/>
</dbReference>
<dbReference type="InterPro" id="IPR051325">
    <property type="entry name" value="Nudix_hydrolase_domain"/>
</dbReference>
<feature type="compositionally biased region" description="Low complexity" evidence="2">
    <location>
        <begin position="277"/>
        <end position="290"/>
    </location>
</feature>
<keyword evidence="1" id="KW-0378">Hydrolase</keyword>
<sequence>MGFDGFLVPDWAKPYVGYAVGMDWPEGDEDGCFRLADACAATAEKLLQDRGVAVFTEPGEDWNGDALKEFVERVRYESDPRLEELVEQLVSAALHYNELGVQVEYTKRMIEVSVWFLIFQIGWLLAASAGPWGAMSLSLVGARVQLTRLAIAQLGKRLLINIGLFGGLMAGMDLAVQASQSRRDHLDWEQVMMSGGTGALLGAFLTAFTGLLPARTMLGLMGRSGLASGATDLTVQLGSGQPLDFDRLFKSVTSGVVGGADAHWASWSPFAHGRPDTTTNLAGTPTTGTSSTGGGFTSHSPGTHTAGHGLPPTWLTGGTTHPTTPASRPVAPPSQPGALSWENFARNPNITFESLLNGPRTADSQGTGVAGADSPSSPFQILDNPGKSGDGYVSGGLWGKYGAAGVLIRTMDSGEPRYLLMQQSQHVSNAGKWQLPGGALDSLETPVQAAARELSEELGVNQTYLNKLKLVGEHVVEVGDHGWTYTNLAAEGPQFKPKLDPFEASDALWFTRQQLNTMASQGQLHPALAKALPDVLSLYHKDADPAAPPIHHYTPASTTNLIRPPVDFAARATHDSPPASWHASHGKATSAPAYSGLASDGPGPPSVWPTVHGTESGLYYTAPAPHVPLDAPFGARLVGNSFGEAIWTSVYRDMSPAELEVGKAYSRNGFTDMNGYLRQGDSVFHHYSPDARTAHIDRVVREIELLDGVLRRKPLPETIDVYRAVDLTPKLFTVPVDELPGTVQRDPAFFSTNLGHKPVWDRSVILHLRVPAGTPAFYLALLSTFRENELLLGSDVSWFAEDVYRRDGTWHVYGWVLPPEESGG</sequence>
<proteinExistence type="predicted"/>
<dbReference type="PANTHER" id="PTHR21340:SF0">
    <property type="entry name" value="BIS(5'-NUCLEOSYL)-TETRAPHOSPHATASE [ASYMMETRICAL]"/>
    <property type="match status" value="1"/>
</dbReference>
<keyword evidence="3" id="KW-0812">Transmembrane</keyword>
<organism evidence="5 6">
    <name type="scientific">Nonomuraea harbinensis</name>
    <dbReference type="NCBI Taxonomy" id="1286938"/>
    <lineage>
        <taxon>Bacteria</taxon>
        <taxon>Bacillati</taxon>
        <taxon>Actinomycetota</taxon>
        <taxon>Actinomycetes</taxon>
        <taxon>Streptosporangiales</taxon>
        <taxon>Streptosporangiaceae</taxon>
        <taxon>Nonomuraea</taxon>
    </lineage>
</organism>
<feature type="transmembrane region" description="Helical" evidence="3">
    <location>
        <begin position="114"/>
        <end position="137"/>
    </location>
</feature>
<dbReference type="InterPro" id="IPR000086">
    <property type="entry name" value="NUDIX_hydrolase_dom"/>
</dbReference>
<dbReference type="InterPro" id="IPR003540">
    <property type="entry name" value="ADP-ribosyltransferase"/>
</dbReference>
<gene>
    <name evidence="5" type="ORF">ACFPUY_02295</name>
</gene>
<feature type="region of interest" description="Disordered" evidence="2">
    <location>
        <begin position="277"/>
        <end position="307"/>
    </location>
</feature>
<name>A0ABW1BL05_9ACTN</name>
<dbReference type="InterPro" id="IPR057746">
    <property type="entry name" value="CpnT-like_N"/>
</dbReference>
<feature type="domain" description="Nudix hydrolase" evidence="4">
    <location>
        <begin position="399"/>
        <end position="532"/>
    </location>
</feature>
<dbReference type="Proteomes" id="UP001596096">
    <property type="component" value="Unassembled WGS sequence"/>
</dbReference>
<accession>A0ABW1BL05</accession>
<feature type="transmembrane region" description="Helical" evidence="3">
    <location>
        <begin position="191"/>
        <end position="214"/>
    </location>
</feature>
<reference evidence="6" key="1">
    <citation type="journal article" date="2019" name="Int. J. Syst. Evol. Microbiol.">
        <title>The Global Catalogue of Microorganisms (GCM) 10K type strain sequencing project: providing services to taxonomists for standard genome sequencing and annotation.</title>
        <authorList>
            <consortium name="The Broad Institute Genomics Platform"/>
            <consortium name="The Broad Institute Genome Sequencing Center for Infectious Disease"/>
            <person name="Wu L."/>
            <person name="Ma J."/>
        </authorList>
    </citation>
    <scope>NUCLEOTIDE SEQUENCE [LARGE SCALE GENOMIC DNA]</scope>
    <source>
        <strain evidence="6">CGMCC 4.7106</strain>
    </source>
</reference>
<dbReference type="PROSITE" id="PS51996">
    <property type="entry name" value="TR_MART"/>
    <property type="match status" value="1"/>
</dbReference>
<feature type="compositionally biased region" description="Low complexity" evidence="2">
    <location>
        <begin position="297"/>
        <end position="307"/>
    </location>
</feature>
<evidence type="ECO:0000313" key="6">
    <source>
        <dbReference type="Proteomes" id="UP001596096"/>
    </source>
</evidence>
<evidence type="ECO:0000313" key="5">
    <source>
        <dbReference type="EMBL" id="MFC5813894.1"/>
    </source>
</evidence>
<protein>
    <submittedName>
        <fullName evidence="5">NUDIX domain-containing protein</fullName>
    </submittedName>
</protein>
<keyword evidence="3" id="KW-0472">Membrane</keyword>
<evidence type="ECO:0000256" key="1">
    <source>
        <dbReference type="ARBA" id="ARBA00022801"/>
    </source>
</evidence>
<dbReference type="PANTHER" id="PTHR21340">
    <property type="entry name" value="DIADENOSINE 5,5-P1,P4-TETRAPHOSPHATE PYROPHOSPHOHYDROLASE MUTT"/>
    <property type="match status" value="1"/>
</dbReference>
<dbReference type="Pfam" id="PF25547">
    <property type="entry name" value="WXG100_2"/>
    <property type="match status" value="1"/>
</dbReference>
<evidence type="ECO:0000256" key="2">
    <source>
        <dbReference type="SAM" id="MobiDB-lite"/>
    </source>
</evidence>
<comment type="caution">
    <text evidence="5">The sequence shown here is derived from an EMBL/GenBank/DDBJ whole genome shotgun (WGS) entry which is preliminary data.</text>
</comment>
<dbReference type="Pfam" id="PF00293">
    <property type="entry name" value="NUDIX"/>
    <property type="match status" value="1"/>
</dbReference>
<dbReference type="InterPro" id="IPR020084">
    <property type="entry name" value="NUDIX_hydrolase_CS"/>
</dbReference>
<dbReference type="RefSeq" id="WP_219542822.1">
    <property type="nucleotide sequence ID" value="NZ_JAHKRN010000001.1"/>
</dbReference>
<feature type="transmembrane region" description="Helical" evidence="3">
    <location>
        <begin position="158"/>
        <end position="179"/>
    </location>
</feature>
<keyword evidence="3" id="KW-1133">Transmembrane helix</keyword>
<keyword evidence="6" id="KW-1185">Reference proteome</keyword>
<dbReference type="PROSITE" id="PS00893">
    <property type="entry name" value="NUDIX_BOX"/>
    <property type="match status" value="1"/>
</dbReference>
<evidence type="ECO:0000256" key="3">
    <source>
        <dbReference type="SAM" id="Phobius"/>
    </source>
</evidence>
<dbReference type="Pfam" id="PF03496">
    <property type="entry name" value="ADPrib_exo_Tox"/>
    <property type="match status" value="1"/>
</dbReference>
<evidence type="ECO:0000259" key="4">
    <source>
        <dbReference type="PROSITE" id="PS51462"/>
    </source>
</evidence>